<dbReference type="PANTHER" id="PTHR22791:SF6">
    <property type="entry name" value="RING-TYPE DOMAIN-CONTAINING PROTEIN"/>
    <property type="match status" value="1"/>
</dbReference>
<dbReference type="GO" id="GO:0008270">
    <property type="term" value="F:zinc ion binding"/>
    <property type="evidence" value="ECO:0007669"/>
    <property type="project" value="UniProtKB-KW"/>
</dbReference>
<evidence type="ECO:0000256" key="3">
    <source>
        <dbReference type="ARBA" id="ARBA00022833"/>
    </source>
</evidence>
<dbReference type="PANTHER" id="PTHR22791">
    <property type="entry name" value="RING-TYPE DOMAIN-CONTAINING PROTEIN"/>
    <property type="match status" value="1"/>
</dbReference>
<keyword evidence="3" id="KW-0862">Zinc</keyword>
<evidence type="ECO:0000256" key="2">
    <source>
        <dbReference type="ARBA" id="ARBA00022771"/>
    </source>
</evidence>
<dbReference type="GeneID" id="113206347"/>
<organism evidence="6 7">
    <name type="scientific">Frankliniella occidentalis</name>
    <name type="common">Western flower thrips</name>
    <name type="synonym">Euthrips occidentalis</name>
    <dbReference type="NCBI Taxonomy" id="133901"/>
    <lineage>
        <taxon>Eukaryota</taxon>
        <taxon>Metazoa</taxon>
        <taxon>Ecdysozoa</taxon>
        <taxon>Arthropoda</taxon>
        <taxon>Hexapoda</taxon>
        <taxon>Insecta</taxon>
        <taxon>Pterygota</taxon>
        <taxon>Neoptera</taxon>
        <taxon>Paraneoptera</taxon>
        <taxon>Thysanoptera</taxon>
        <taxon>Terebrantia</taxon>
        <taxon>Thripoidea</taxon>
        <taxon>Thripidae</taxon>
        <taxon>Frankliniella</taxon>
    </lineage>
</organism>
<evidence type="ECO:0000256" key="4">
    <source>
        <dbReference type="PROSITE-ProRule" id="PRU00175"/>
    </source>
</evidence>
<evidence type="ECO:0000313" key="6">
    <source>
        <dbReference type="Proteomes" id="UP000504606"/>
    </source>
</evidence>
<name>A0A9C6WMD7_FRAOC</name>
<proteinExistence type="predicted"/>
<dbReference type="SUPFAM" id="SSF57850">
    <property type="entry name" value="RING/U-box"/>
    <property type="match status" value="1"/>
</dbReference>
<dbReference type="InterPro" id="IPR017907">
    <property type="entry name" value="Znf_RING_CS"/>
</dbReference>
<evidence type="ECO:0000313" key="8">
    <source>
        <dbReference type="RefSeq" id="XP_052121338.1"/>
    </source>
</evidence>
<keyword evidence="6" id="KW-1185">Reference proteome</keyword>
<dbReference type="InterPro" id="IPR013083">
    <property type="entry name" value="Znf_RING/FYVE/PHD"/>
</dbReference>
<dbReference type="Proteomes" id="UP000504606">
    <property type="component" value="Unplaced"/>
</dbReference>
<evidence type="ECO:0000313" key="7">
    <source>
        <dbReference type="RefSeq" id="XP_052121337.1"/>
    </source>
</evidence>
<dbReference type="InterPro" id="IPR001841">
    <property type="entry name" value="Znf_RING"/>
</dbReference>
<evidence type="ECO:0000259" key="5">
    <source>
        <dbReference type="PROSITE" id="PS50089"/>
    </source>
</evidence>
<dbReference type="RefSeq" id="XP_052121337.1">
    <property type="nucleotide sequence ID" value="XM_052265377.1"/>
</dbReference>
<dbReference type="Pfam" id="PF14634">
    <property type="entry name" value="zf-RING_5"/>
    <property type="match status" value="1"/>
</dbReference>
<accession>A0A9C6WMD7</accession>
<dbReference type="PROSITE" id="PS00518">
    <property type="entry name" value="ZF_RING_1"/>
    <property type="match status" value="1"/>
</dbReference>
<dbReference type="OrthoDB" id="252722at2759"/>
<reference evidence="7 8" key="1">
    <citation type="submission" date="2025-04" db="UniProtKB">
        <authorList>
            <consortium name="RefSeq"/>
        </authorList>
    </citation>
    <scope>IDENTIFICATION</scope>
    <source>
        <tissue evidence="7 8">Whole organism</tissue>
    </source>
</reference>
<feature type="domain" description="RING-type" evidence="5">
    <location>
        <begin position="9"/>
        <end position="49"/>
    </location>
</feature>
<sequence length="453" mass="49309">MRSGPAMDCNICFEPFDQGGHLPKAIPCGHTVCLQCLQRLQNRKCPTCQQVFQAPLSQIPNNYTVLQLLQARSDRTDKSPGWCSRCSAVATPQCRGQQHVVLGVREALKQLLEGVRSQAAGHLERLMHQCQEEEAVQALTLLSGEAWEVTLRGEGPPLSGTLRDTEDPLTKAFLLFLATKAKLKAAATVQIKNSTKTTSLVHRNDLSPLSPNLAGNLNVSSEITNSICTRVLDCAKDLRSSDLAGNLLVFRGVQRLLNVTKEVAPHLPIAEPTVQQLSLSPPTSLTALRAALAMSRLKRLRVGGGINSSMSFHEEVSAAGASLSQGLTDAPARLQWLELIGIPCDLLPLLLPAHRLTLQVLQLEPGHKTVYPSSGPFRARLMKQHVTCNQLLSLLAQCDLRALQKLVLVDALPIDHSSSETCARQRGLLRAALPAGARVLCWKCNGDRCREVF</sequence>
<dbReference type="Gene3D" id="3.30.40.10">
    <property type="entry name" value="Zinc/RING finger domain, C3HC4 (zinc finger)"/>
    <property type="match status" value="1"/>
</dbReference>
<dbReference type="RefSeq" id="XP_052121338.1">
    <property type="nucleotide sequence ID" value="XM_052265378.1"/>
</dbReference>
<dbReference type="SMART" id="SM00184">
    <property type="entry name" value="RING"/>
    <property type="match status" value="1"/>
</dbReference>
<dbReference type="PROSITE" id="PS50089">
    <property type="entry name" value="ZF_RING_2"/>
    <property type="match status" value="1"/>
</dbReference>
<dbReference type="GO" id="GO:0061630">
    <property type="term" value="F:ubiquitin protein ligase activity"/>
    <property type="evidence" value="ECO:0007669"/>
    <property type="project" value="TreeGrafter"/>
</dbReference>
<keyword evidence="2 4" id="KW-0863">Zinc-finger</keyword>
<evidence type="ECO:0000256" key="1">
    <source>
        <dbReference type="ARBA" id="ARBA00022723"/>
    </source>
</evidence>
<dbReference type="InterPro" id="IPR051435">
    <property type="entry name" value="RING_finger_E3_ubiq-ligases"/>
</dbReference>
<keyword evidence="1" id="KW-0479">Metal-binding</keyword>
<gene>
    <name evidence="7 8" type="primary">LOC113206347</name>
</gene>
<dbReference type="AlphaFoldDB" id="A0A9C6WMD7"/>
<protein>
    <submittedName>
        <fullName evidence="7">Uncharacterized protein LOC113206347 isoform X4</fullName>
    </submittedName>
    <submittedName>
        <fullName evidence="8">Uncharacterized protein LOC113206347 isoform X5</fullName>
    </submittedName>
</protein>
<dbReference type="GO" id="GO:0016567">
    <property type="term" value="P:protein ubiquitination"/>
    <property type="evidence" value="ECO:0007669"/>
    <property type="project" value="TreeGrafter"/>
</dbReference>